<feature type="domain" description="Fe-S hydro-lyase tartrate dehydratase beta-type catalytic" evidence="3">
    <location>
        <begin position="4"/>
        <end position="167"/>
    </location>
</feature>
<name>A0A1K1LBT5_9BACT</name>
<evidence type="ECO:0000259" key="3">
    <source>
        <dbReference type="Pfam" id="PF05683"/>
    </source>
</evidence>
<dbReference type="Proteomes" id="UP000186323">
    <property type="component" value="Chromosome I"/>
</dbReference>
<evidence type="ECO:0000313" key="4">
    <source>
        <dbReference type="EMBL" id="SFV72165.1"/>
    </source>
</evidence>
<dbReference type="KEGG" id="dpg:DESPIGER_0272"/>
<dbReference type="EMBL" id="LT630450">
    <property type="protein sequence ID" value="SFV72165.1"/>
    <property type="molecule type" value="Genomic_DNA"/>
</dbReference>
<dbReference type="EC" id="4.2.1.2" evidence="4"/>
<evidence type="ECO:0000256" key="2">
    <source>
        <dbReference type="ARBA" id="ARBA00023239"/>
    </source>
</evidence>
<dbReference type="OrthoDB" id="9798978at2"/>
<dbReference type="AlphaFoldDB" id="A0A1K1LBT5"/>
<proteinExistence type="inferred from homology"/>
<organism evidence="4 5">
    <name type="scientific">Desulfovibrio piger</name>
    <dbReference type="NCBI Taxonomy" id="901"/>
    <lineage>
        <taxon>Bacteria</taxon>
        <taxon>Pseudomonadati</taxon>
        <taxon>Thermodesulfobacteriota</taxon>
        <taxon>Desulfovibrionia</taxon>
        <taxon>Desulfovibrionales</taxon>
        <taxon>Desulfovibrionaceae</taxon>
        <taxon>Desulfovibrio</taxon>
    </lineage>
</organism>
<evidence type="ECO:0000313" key="5">
    <source>
        <dbReference type="Proteomes" id="UP000186323"/>
    </source>
</evidence>
<dbReference type="InterPro" id="IPR036660">
    <property type="entry name" value="Fe-S_hydroAse_TtdB_cat_sf"/>
</dbReference>
<reference evidence="5" key="1">
    <citation type="submission" date="2016-10" db="EMBL/GenBank/DDBJ databases">
        <authorList>
            <person name="Wegmann U."/>
        </authorList>
    </citation>
    <scope>NUCLEOTIDE SEQUENCE [LARGE SCALE GENOMIC DNA]</scope>
</reference>
<dbReference type="Gene3D" id="3.20.130.10">
    <property type="entry name" value="Fe-S hydro-lyase, tartrate dehydratase beta-type, catalytic domain"/>
    <property type="match status" value="1"/>
</dbReference>
<dbReference type="GO" id="GO:0004333">
    <property type="term" value="F:fumarate hydratase activity"/>
    <property type="evidence" value="ECO:0007669"/>
    <property type="project" value="UniProtKB-EC"/>
</dbReference>
<gene>
    <name evidence="4" type="ORF">DESPIGER_0272</name>
</gene>
<evidence type="ECO:0000256" key="1">
    <source>
        <dbReference type="ARBA" id="ARBA00008876"/>
    </source>
</evidence>
<dbReference type="PANTHER" id="PTHR43351:SF2">
    <property type="entry name" value="L(+)-TARTRATE DEHYDRATASE SUBUNIT BETA-RELATED"/>
    <property type="match status" value="1"/>
</dbReference>
<keyword evidence="2 4" id="KW-0456">Lyase</keyword>
<dbReference type="InterPro" id="IPR004647">
    <property type="entry name" value="Fe-S_hydro-lyase_TtdB-typ_cat"/>
</dbReference>
<dbReference type="PANTHER" id="PTHR43351">
    <property type="entry name" value="L(+)-TARTRATE DEHYDRATASE SUBUNIT BETA"/>
    <property type="match status" value="1"/>
</dbReference>
<accession>A0A1K1LBT5</accession>
<dbReference type="SUPFAM" id="SSF117457">
    <property type="entry name" value="FumA C-terminal domain-like"/>
    <property type="match status" value="1"/>
</dbReference>
<protein>
    <submittedName>
        <fullName evidence="4">Fumarate hydratase class I, aerobic</fullName>
        <ecNumber evidence="4">4.2.1.2</ecNumber>
    </submittedName>
</protein>
<dbReference type="Pfam" id="PF05683">
    <property type="entry name" value="Fumerase_C"/>
    <property type="match status" value="1"/>
</dbReference>
<comment type="similarity">
    <text evidence="1">Belongs to the class-I fumarase family.</text>
</comment>
<keyword evidence="5" id="KW-1185">Reference proteome</keyword>
<dbReference type="RefSeq" id="WP_072332083.1">
    <property type="nucleotide sequence ID" value="NZ_CALJDE010000051.1"/>
</dbReference>
<sequence>MRTLTTPISKEDVASLKVGDQVVLVGRILCGRDAVLPKIVKMFENNDPELKKLHLEGAVIFHTAVSRAGIGPTSSNKVEIEDSIPKLSEAGVAMHLGKGALKMSTVEAMKEHSSCFGVTPPTTALFSFKSTSQKVLAFPEEGMEALYEVEVTGLPVIIAAVNGETMFGQ</sequence>